<evidence type="ECO:0000256" key="10">
    <source>
        <dbReference type="ARBA" id="ARBA00022692"/>
    </source>
</evidence>
<dbReference type="PROSITE" id="PS00107">
    <property type="entry name" value="PROTEIN_KINASE_ATP"/>
    <property type="match status" value="1"/>
</dbReference>
<dbReference type="GO" id="GO:0005886">
    <property type="term" value="C:plasma membrane"/>
    <property type="evidence" value="ECO:0007669"/>
    <property type="project" value="UniProtKB-SubCell"/>
</dbReference>
<dbReference type="STRING" id="22663.A0A2I0KN22"/>
<keyword evidence="14" id="KW-0418">Kinase</keyword>
<evidence type="ECO:0000256" key="11">
    <source>
        <dbReference type="ARBA" id="ARBA00022729"/>
    </source>
</evidence>
<protein>
    <recommendedName>
        <fullName evidence="4">non-specific serine/threonine protein kinase</fullName>
        <ecNumber evidence="4">2.7.11.1</ecNumber>
    </recommendedName>
</protein>
<evidence type="ECO:0000256" key="13">
    <source>
        <dbReference type="ARBA" id="ARBA00022741"/>
    </source>
</evidence>
<keyword evidence="13" id="KW-0547">Nucleotide-binding</keyword>
<dbReference type="InterPro" id="IPR008271">
    <property type="entry name" value="Ser/Thr_kinase_AS"/>
</dbReference>
<keyword evidence="10" id="KW-0812">Transmembrane</keyword>
<keyword evidence="8" id="KW-0433">Leucine-rich repeat</keyword>
<evidence type="ECO:0000256" key="1">
    <source>
        <dbReference type="ARBA" id="ARBA00004251"/>
    </source>
</evidence>
<dbReference type="Pfam" id="PF13855">
    <property type="entry name" value="LRR_8"/>
    <property type="match status" value="2"/>
</dbReference>
<evidence type="ECO:0000256" key="19">
    <source>
        <dbReference type="ARBA" id="ARBA00023180"/>
    </source>
</evidence>
<dbReference type="InterPro" id="IPR017441">
    <property type="entry name" value="Protein_kinase_ATP_BS"/>
</dbReference>
<evidence type="ECO:0000256" key="17">
    <source>
        <dbReference type="ARBA" id="ARBA00023136"/>
    </source>
</evidence>
<keyword evidence="11" id="KW-0732">Signal</keyword>
<evidence type="ECO:0000256" key="6">
    <source>
        <dbReference type="ARBA" id="ARBA00022527"/>
    </source>
</evidence>
<evidence type="ECO:0000313" key="22">
    <source>
        <dbReference type="EMBL" id="PKI69226.1"/>
    </source>
</evidence>
<dbReference type="FunFam" id="3.80.10.10:FF:000041">
    <property type="entry name" value="LRR receptor-like serine/threonine-protein kinase ERECTA"/>
    <property type="match status" value="1"/>
</dbReference>
<reference evidence="22 23" key="1">
    <citation type="submission" date="2017-11" db="EMBL/GenBank/DDBJ databases">
        <title>De-novo sequencing of pomegranate (Punica granatum L.) genome.</title>
        <authorList>
            <person name="Akparov Z."/>
            <person name="Amiraslanov A."/>
            <person name="Hajiyeva S."/>
            <person name="Abbasov M."/>
            <person name="Kaur K."/>
            <person name="Hamwieh A."/>
            <person name="Solovyev V."/>
            <person name="Salamov A."/>
            <person name="Braich B."/>
            <person name="Kosarev P."/>
            <person name="Mahmoud A."/>
            <person name="Hajiyev E."/>
            <person name="Babayeva S."/>
            <person name="Izzatullayeva V."/>
            <person name="Mammadov A."/>
            <person name="Mammadov A."/>
            <person name="Sharifova S."/>
            <person name="Ojaghi J."/>
            <person name="Eynullazada K."/>
            <person name="Bayramov B."/>
            <person name="Abdulazimova A."/>
            <person name="Shahmuradov I."/>
        </authorList>
    </citation>
    <scope>NUCLEOTIDE SEQUENCE [LARGE SCALE GENOMIC DNA]</scope>
    <source>
        <strain evidence="23">cv. AG2017</strain>
        <tissue evidence="22">Leaf</tissue>
    </source>
</reference>
<evidence type="ECO:0000256" key="9">
    <source>
        <dbReference type="ARBA" id="ARBA00022679"/>
    </source>
</evidence>
<keyword evidence="6" id="KW-0723">Serine/threonine-protein kinase</keyword>
<evidence type="ECO:0000256" key="15">
    <source>
        <dbReference type="ARBA" id="ARBA00022840"/>
    </source>
</evidence>
<dbReference type="Pfam" id="PF00069">
    <property type="entry name" value="Pkinase"/>
    <property type="match status" value="1"/>
</dbReference>
<evidence type="ECO:0000256" key="12">
    <source>
        <dbReference type="ARBA" id="ARBA00022737"/>
    </source>
</evidence>
<dbReference type="InterPro" id="IPR051809">
    <property type="entry name" value="Plant_receptor-like_S/T_kinase"/>
</dbReference>
<evidence type="ECO:0000256" key="8">
    <source>
        <dbReference type="ARBA" id="ARBA00022614"/>
    </source>
</evidence>
<dbReference type="PANTHER" id="PTHR27008">
    <property type="entry name" value="OS04G0122200 PROTEIN"/>
    <property type="match status" value="1"/>
</dbReference>
<dbReference type="InterPro" id="IPR001611">
    <property type="entry name" value="Leu-rich_rpt"/>
</dbReference>
<dbReference type="InterPro" id="IPR000719">
    <property type="entry name" value="Prot_kinase_dom"/>
</dbReference>
<evidence type="ECO:0000256" key="21">
    <source>
        <dbReference type="ARBA" id="ARBA00048679"/>
    </source>
</evidence>
<proteinExistence type="inferred from homology"/>
<sequence length="1025" mass="112747">MESHLQGWCSAATFWLLQCITAISLAASLVSSAQRTNGNETDWLALLEFKANIIDPLGVLSSWNSTHHFCQWHGVTCWRRHQRVTVLNLQSQMLLGTLSPHIGNLSFLRVLNLQNNSFRSRIPPEVGHLSRLQFLSLNNNSLNGPIPPSLVICSNLVGINLHSNMLEGNLPSDLGFLSKLTWLSLDFNDLSGTIPLSVGNLSSMEAIRMQFNNFEGKIPDTLSNLRNLKVLDLTKNNLVGNFPSSITNISSLEYLDLGDNQLVGILPWDLGIILPKLKFLSVGYNRLTGSIPKSLSNVSSLSSFQVVRNNFTGQVPSFGKMSDLLRFSIGQNNLGSGQANDLNFLCPLTNSTNLYLLGIRQNNFGGSMPECTVNLSITLARFWLDGNVLSGGLLSSIGNLKNLEVLSLSSNSISGIIPHEIGNLNKMKELYLDSCEFTGQIPHTLGNLTMMTHLYLQRNSLQGIIPFSLSKCQNLLLLDLADNKLTGAIPAEIVSLSSLSIYADFSKNNLSGELPMEIGNLKNLGALRLYGNKLSGEIPSTLGSCMSLEVLYMQENIFTSLIPSTLSSLKGIQELNLSHNRLSGQIPKFFKDLNLSSLDLSFNNFEGNLPMEGVFANTSATSVLGNVKLCGGLPEYQLPKCKPSRSTHGRLRDVSIYTVPAILAIAFVLSLLYALWCRKERRTVGSGYSFDGLLKVSYQDLLNATDQFSSANLIGTGSFGSVFKGVLGLYQTTIAVKVFNLTHQGASKSFIVECEAQRNIRHRNLVKVLTACSGLDYKGNDFKALVNEFMENGSLDQWLHPEIETGREWEDAPRILSLLQRVNITIDVACAIDYLHHQCETTVVHCDLKPNNILLDREMNGRVGDFGLVRFLPKATREFISNQTNSFGVGGSLGYIAPEYGAGAEVSTDGDVYSYGILILEMFTGKRPTDDMLSDGLNLHSFAKAAIPERVLQIIDPVLLLDEDNNQDISRTWMSHDEFLRGCLVSILEIGIICSSEAPRDRMRMSKVVAVLQAIREMLLGSRGN</sequence>
<comment type="subcellular location">
    <subcellularLocation>
        <location evidence="1">Cell membrane</location>
        <topology evidence="1">Single-pass type I membrane protein</topology>
    </subcellularLocation>
</comment>
<evidence type="ECO:0000256" key="18">
    <source>
        <dbReference type="ARBA" id="ARBA00023170"/>
    </source>
</evidence>
<keyword evidence="17" id="KW-0472">Membrane</keyword>
<dbReference type="InterPro" id="IPR013210">
    <property type="entry name" value="LRR_N_plant-typ"/>
</dbReference>
<keyword evidence="5" id="KW-1003">Cell membrane</keyword>
<dbReference type="InterPro" id="IPR055414">
    <property type="entry name" value="LRR_R13L4/SHOC2-like"/>
</dbReference>
<evidence type="ECO:0000256" key="20">
    <source>
        <dbReference type="ARBA" id="ARBA00047899"/>
    </source>
</evidence>
<comment type="similarity">
    <text evidence="3">Belongs to the RLP family.</text>
</comment>
<accession>A0A2I0KN22</accession>
<evidence type="ECO:0000256" key="4">
    <source>
        <dbReference type="ARBA" id="ARBA00012513"/>
    </source>
</evidence>
<dbReference type="SUPFAM" id="SSF56112">
    <property type="entry name" value="Protein kinase-like (PK-like)"/>
    <property type="match status" value="1"/>
</dbReference>
<evidence type="ECO:0000256" key="3">
    <source>
        <dbReference type="ARBA" id="ARBA00009592"/>
    </source>
</evidence>
<evidence type="ECO:0000256" key="7">
    <source>
        <dbReference type="ARBA" id="ARBA00022553"/>
    </source>
</evidence>
<organism evidence="22 23">
    <name type="scientific">Punica granatum</name>
    <name type="common">Pomegranate</name>
    <dbReference type="NCBI Taxonomy" id="22663"/>
    <lineage>
        <taxon>Eukaryota</taxon>
        <taxon>Viridiplantae</taxon>
        <taxon>Streptophyta</taxon>
        <taxon>Embryophyta</taxon>
        <taxon>Tracheophyta</taxon>
        <taxon>Spermatophyta</taxon>
        <taxon>Magnoliopsida</taxon>
        <taxon>eudicotyledons</taxon>
        <taxon>Gunneridae</taxon>
        <taxon>Pentapetalae</taxon>
        <taxon>rosids</taxon>
        <taxon>malvids</taxon>
        <taxon>Myrtales</taxon>
        <taxon>Lythraceae</taxon>
        <taxon>Punica</taxon>
    </lineage>
</organism>
<dbReference type="Pfam" id="PF08263">
    <property type="entry name" value="LRRNT_2"/>
    <property type="match status" value="1"/>
</dbReference>
<dbReference type="Gene3D" id="1.10.510.10">
    <property type="entry name" value="Transferase(Phosphotransferase) domain 1"/>
    <property type="match status" value="1"/>
</dbReference>
<evidence type="ECO:0000256" key="2">
    <source>
        <dbReference type="ARBA" id="ARBA00008684"/>
    </source>
</evidence>
<dbReference type="GO" id="GO:0005524">
    <property type="term" value="F:ATP binding"/>
    <property type="evidence" value="ECO:0007669"/>
    <property type="project" value="UniProtKB-UniRule"/>
</dbReference>
<comment type="catalytic activity">
    <reaction evidence="21">
        <text>L-seryl-[protein] + ATP = O-phospho-L-seryl-[protein] + ADP + H(+)</text>
        <dbReference type="Rhea" id="RHEA:17989"/>
        <dbReference type="Rhea" id="RHEA-COMP:9863"/>
        <dbReference type="Rhea" id="RHEA-COMP:11604"/>
        <dbReference type="ChEBI" id="CHEBI:15378"/>
        <dbReference type="ChEBI" id="CHEBI:29999"/>
        <dbReference type="ChEBI" id="CHEBI:30616"/>
        <dbReference type="ChEBI" id="CHEBI:83421"/>
        <dbReference type="ChEBI" id="CHEBI:456216"/>
        <dbReference type="EC" id="2.7.11.1"/>
    </reaction>
</comment>
<dbReference type="GO" id="GO:0004674">
    <property type="term" value="F:protein serine/threonine kinase activity"/>
    <property type="evidence" value="ECO:0007669"/>
    <property type="project" value="UniProtKB-KW"/>
</dbReference>
<dbReference type="EMBL" id="PGOL01000517">
    <property type="protein sequence ID" value="PKI69226.1"/>
    <property type="molecule type" value="Genomic_DNA"/>
</dbReference>
<dbReference type="GeneID" id="116206208"/>
<dbReference type="PROSITE" id="PS50011">
    <property type="entry name" value="PROTEIN_KINASE_DOM"/>
    <property type="match status" value="1"/>
</dbReference>
<dbReference type="OrthoDB" id="676979at2759"/>
<dbReference type="SMART" id="SM00365">
    <property type="entry name" value="LRR_SD22"/>
    <property type="match status" value="5"/>
</dbReference>
<dbReference type="SMART" id="SM00369">
    <property type="entry name" value="LRR_TYP"/>
    <property type="match status" value="10"/>
</dbReference>
<dbReference type="InterPro" id="IPR032675">
    <property type="entry name" value="LRR_dom_sf"/>
</dbReference>
<gene>
    <name evidence="22" type="ORF">CRG98_010363</name>
</gene>
<keyword evidence="9" id="KW-0808">Transferase</keyword>
<evidence type="ECO:0000256" key="16">
    <source>
        <dbReference type="ARBA" id="ARBA00022989"/>
    </source>
</evidence>
<keyword evidence="23" id="KW-1185">Reference proteome</keyword>
<dbReference type="AlphaFoldDB" id="A0A2I0KN22"/>
<keyword evidence="18" id="KW-0675">Receptor</keyword>
<dbReference type="Gene3D" id="3.30.200.20">
    <property type="entry name" value="Phosphorylase Kinase, domain 1"/>
    <property type="match status" value="1"/>
</dbReference>
<evidence type="ECO:0000313" key="23">
    <source>
        <dbReference type="Proteomes" id="UP000233551"/>
    </source>
</evidence>
<comment type="caution">
    <text evidence="22">The sequence shown here is derived from an EMBL/GenBank/DDBJ whole genome shotgun (WGS) entry which is preliminary data.</text>
</comment>
<keyword evidence="16" id="KW-1133">Transmembrane helix</keyword>
<dbReference type="SUPFAM" id="SSF52058">
    <property type="entry name" value="L domain-like"/>
    <property type="match status" value="2"/>
</dbReference>
<keyword evidence="12" id="KW-0677">Repeat</keyword>
<dbReference type="FunFam" id="1.10.510.10:FF:000358">
    <property type="entry name" value="Putative leucine-rich repeat receptor-like serine/threonine-protein kinase"/>
    <property type="match status" value="1"/>
</dbReference>
<dbReference type="FunFam" id="3.80.10.10:FF:000275">
    <property type="entry name" value="Leucine-rich repeat receptor-like protein kinase"/>
    <property type="match status" value="1"/>
</dbReference>
<dbReference type="SMART" id="SM00220">
    <property type="entry name" value="S_TKc"/>
    <property type="match status" value="1"/>
</dbReference>
<dbReference type="EC" id="2.7.11.1" evidence="4"/>
<dbReference type="FunFam" id="3.80.10.10:FF:000288">
    <property type="entry name" value="LRR receptor-like serine/threonine-protein kinase EFR"/>
    <property type="match status" value="1"/>
</dbReference>
<dbReference type="PANTHER" id="PTHR27008:SF610">
    <property type="entry name" value="SERINE-THREONINE_TYROSINE-PROTEIN KINASE CATALYTIC DOMAIN-CONTAINING PROTEIN"/>
    <property type="match status" value="1"/>
</dbReference>
<dbReference type="InterPro" id="IPR011009">
    <property type="entry name" value="Kinase-like_dom_sf"/>
</dbReference>
<keyword evidence="19" id="KW-0325">Glycoprotein</keyword>
<dbReference type="Gene3D" id="3.80.10.10">
    <property type="entry name" value="Ribonuclease Inhibitor"/>
    <property type="match status" value="3"/>
</dbReference>
<evidence type="ECO:0000256" key="5">
    <source>
        <dbReference type="ARBA" id="ARBA00022475"/>
    </source>
</evidence>
<keyword evidence="15" id="KW-0067">ATP-binding</keyword>
<dbReference type="PROSITE" id="PS00108">
    <property type="entry name" value="PROTEIN_KINASE_ST"/>
    <property type="match status" value="1"/>
</dbReference>
<evidence type="ECO:0000256" key="14">
    <source>
        <dbReference type="ARBA" id="ARBA00022777"/>
    </source>
</evidence>
<dbReference type="FunFam" id="3.30.200.20:FF:000432">
    <property type="entry name" value="LRR receptor-like serine/threonine-protein kinase EFR"/>
    <property type="match status" value="1"/>
</dbReference>
<name>A0A2I0KN22_PUNGR</name>
<dbReference type="Pfam" id="PF23598">
    <property type="entry name" value="LRR_14"/>
    <property type="match status" value="1"/>
</dbReference>
<dbReference type="InterPro" id="IPR003591">
    <property type="entry name" value="Leu-rich_rpt_typical-subtyp"/>
</dbReference>
<keyword evidence="7" id="KW-0597">Phosphoprotein</keyword>
<comment type="catalytic activity">
    <reaction evidence="20">
        <text>L-threonyl-[protein] + ATP = O-phospho-L-threonyl-[protein] + ADP + H(+)</text>
        <dbReference type="Rhea" id="RHEA:46608"/>
        <dbReference type="Rhea" id="RHEA-COMP:11060"/>
        <dbReference type="Rhea" id="RHEA-COMP:11605"/>
        <dbReference type="ChEBI" id="CHEBI:15378"/>
        <dbReference type="ChEBI" id="CHEBI:30013"/>
        <dbReference type="ChEBI" id="CHEBI:30616"/>
        <dbReference type="ChEBI" id="CHEBI:61977"/>
        <dbReference type="ChEBI" id="CHEBI:456216"/>
        <dbReference type="EC" id="2.7.11.1"/>
    </reaction>
</comment>
<dbReference type="Pfam" id="PF00560">
    <property type="entry name" value="LRR_1"/>
    <property type="match status" value="4"/>
</dbReference>
<dbReference type="Proteomes" id="UP000233551">
    <property type="component" value="Unassembled WGS sequence"/>
</dbReference>
<comment type="similarity">
    <text evidence="2">Belongs to the protein kinase superfamily. Ser/Thr protein kinase family.</text>
</comment>